<comment type="caution">
    <text evidence="2">The sequence shown here is derived from an EMBL/GenBank/DDBJ whole genome shotgun (WGS) entry which is preliminary data.</text>
</comment>
<proteinExistence type="predicted"/>
<evidence type="ECO:0000313" key="3">
    <source>
        <dbReference type="Proteomes" id="UP000796880"/>
    </source>
</evidence>
<accession>A0A8K0GU78</accession>
<name>A0A8K0GU78_9ROSA</name>
<gene>
    <name evidence="2" type="ORF">FNV43_RR25498</name>
</gene>
<dbReference type="EMBL" id="VOIH02000011">
    <property type="protein sequence ID" value="KAF3434395.1"/>
    <property type="molecule type" value="Genomic_DNA"/>
</dbReference>
<organism evidence="2 3">
    <name type="scientific">Rhamnella rubrinervis</name>
    <dbReference type="NCBI Taxonomy" id="2594499"/>
    <lineage>
        <taxon>Eukaryota</taxon>
        <taxon>Viridiplantae</taxon>
        <taxon>Streptophyta</taxon>
        <taxon>Embryophyta</taxon>
        <taxon>Tracheophyta</taxon>
        <taxon>Spermatophyta</taxon>
        <taxon>Magnoliopsida</taxon>
        <taxon>eudicotyledons</taxon>
        <taxon>Gunneridae</taxon>
        <taxon>Pentapetalae</taxon>
        <taxon>rosids</taxon>
        <taxon>fabids</taxon>
        <taxon>Rosales</taxon>
        <taxon>Rhamnaceae</taxon>
        <taxon>rhamnoid group</taxon>
        <taxon>Rhamneae</taxon>
        <taxon>Rhamnella</taxon>
    </lineage>
</organism>
<evidence type="ECO:0000313" key="2">
    <source>
        <dbReference type="EMBL" id="KAF3434395.1"/>
    </source>
</evidence>
<dbReference type="AlphaFoldDB" id="A0A8K0GU78"/>
<reference evidence="2" key="1">
    <citation type="submission" date="2020-03" db="EMBL/GenBank/DDBJ databases">
        <title>A high-quality chromosome-level genome assembly of a woody plant with both climbing and erect habits, Rhamnella rubrinervis.</title>
        <authorList>
            <person name="Lu Z."/>
            <person name="Yang Y."/>
            <person name="Zhu X."/>
            <person name="Sun Y."/>
        </authorList>
    </citation>
    <scope>NUCLEOTIDE SEQUENCE</scope>
    <source>
        <strain evidence="2">BYM</strain>
        <tissue evidence="2">Leaf</tissue>
    </source>
</reference>
<keyword evidence="3" id="KW-1185">Reference proteome</keyword>
<feature type="region of interest" description="Disordered" evidence="1">
    <location>
        <begin position="32"/>
        <end position="51"/>
    </location>
</feature>
<sequence length="171" mass="19259">MKFIVRSCYKLDPIEIENDGDVKYTPPLQKTTAVGERDSDPAIPFASRSGSNRLSTSIPIVDVNVNGSGIGNEDYSIPRNEIEENIAFNLNNEDDITIGDRVLPTIDEYDRLYNLYNYDLECDDDTNAVMQEDDIALDDDIEVNGTFEVSIEANCDAHFVRRWPAYYSVGC</sequence>
<protein>
    <submittedName>
        <fullName evidence="2">Uncharacterized protein</fullName>
    </submittedName>
</protein>
<evidence type="ECO:0000256" key="1">
    <source>
        <dbReference type="SAM" id="MobiDB-lite"/>
    </source>
</evidence>
<dbReference type="Proteomes" id="UP000796880">
    <property type="component" value="Unassembled WGS sequence"/>
</dbReference>